<proteinExistence type="predicted"/>
<accession>A0A9P8P7N3</accession>
<keyword evidence="3" id="KW-1185">Reference proteome</keyword>
<reference evidence="2" key="2">
    <citation type="submission" date="2021-01" db="EMBL/GenBank/DDBJ databases">
        <authorList>
            <person name="Schikora-Tamarit M.A."/>
        </authorList>
    </citation>
    <scope>NUCLEOTIDE SEQUENCE</scope>
    <source>
        <strain evidence="2">CBS6075</strain>
    </source>
</reference>
<dbReference type="RefSeq" id="XP_046061383.1">
    <property type="nucleotide sequence ID" value="XM_046205439.1"/>
</dbReference>
<organism evidence="2 3">
    <name type="scientific">Ogataea philodendri</name>
    <dbReference type="NCBI Taxonomy" id="1378263"/>
    <lineage>
        <taxon>Eukaryota</taxon>
        <taxon>Fungi</taxon>
        <taxon>Dikarya</taxon>
        <taxon>Ascomycota</taxon>
        <taxon>Saccharomycotina</taxon>
        <taxon>Pichiomycetes</taxon>
        <taxon>Pichiales</taxon>
        <taxon>Pichiaceae</taxon>
        <taxon>Ogataea</taxon>
    </lineage>
</organism>
<feature type="compositionally biased region" description="Low complexity" evidence="1">
    <location>
        <begin position="64"/>
        <end position="76"/>
    </location>
</feature>
<dbReference type="Proteomes" id="UP000769157">
    <property type="component" value="Unassembled WGS sequence"/>
</dbReference>
<evidence type="ECO:0000313" key="3">
    <source>
        <dbReference type="Proteomes" id="UP000769157"/>
    </source>
</evidence>
<name>A0A9P8P7N3_9ASCO</name>
<comment type="caution">
    <text evidence="2">The sequence shown here is derived from an EMBL/GenBank/DDBJ whole genome shotgun (WGS) entry which is preliminary data.</text>
</comment>
<dbReference type="GeneID" id="70236333"/>
<dbReference type="AlphaFoldDB" id="A0A9P8P7N3"/>
<evidence type="ECO:0000313" key="2">
    <source>
        <dbReference type="EMBL" id="KAH3666179.1"/>
    </source>
</evidence>
<protein>
    <submittedName>
        <fullName evidence="2">Uncharacterized protein</fullName>
    </submittedName>
</protein>
<feature type="region of interest" description="Disordered" evidence="1">
    <location>
        <begin position="53"/>
        <end position="76"/>
    </location>
</feature>
<reference evidence="2" key="1">
    <citation type="journal article" date="2021" name="Open Biol.">
        <title>Shared evolutionary footprints suggest mitochondrial oxidative damage underlies multiple complex I losses in fungi.</title>
        <authorList>
            <person name="Schikora-Tamarit M.A."/>
            <person name="Marcet-Houben M."/>
            <person name="Nosek J."/>
            <person name="Gabaldon T."/>
        </authorList>
    </citation>
    <scope>NUCLEOTIDE SEQUENCE</scope>
    <source>
        <strain evidence="2">CBS6075</strain>
    </source>
</reference>
<evidence type="ECO:0000256" key="1">
    <source>
        <dbReference type="SAM" id="MobiDB-lite"/>
    </source>
</evidence>
<dbReference type="EMBL" id="JAEUBE010000295">
    <property type="protein sequence ID" value="KAH3666179.1"/>
    <property type="molecule type" value="Genomic_DNA"/>
</dbReference>
<sequence length="103" mass="10447">MYTLVEVAASLETGAAVVVVVDGSVGEDEANGVDSWSSPSAGTAFFSGTDLAPDPADPLAKDVPATPATPAAPAAPARAVEASFDPEFVCCEDSSWMVLFKLL</sequence>
<gene>
    <name evidence="2" type="ORF">OGAPHI_004368</name>
</gene>